<dbReference type="PANTHER" id="PTHR43080">
    <property type="entry name" value="CBS DOMAIN-CONTAINING PROTEIN CBSX3, MITOCHONDRIAL"/>
    <property type="match status" value="1"/>
</dbReference>
<gene>
    <name evidence="4" type="ORF">OHM77_00545</name>
</gene>
<dbReference type="InterPro" id="IPR046342">
    <property type="entry name" value="CBS_dom_sf"/>
</dbReference>
<dbReference type="InterPro" id="IPR051257">
    <property type="entry name" value="Diverse_CBS-Domain"/>
</dbReference>
<dbReference type="Proteomes" id="UP001234916">
    <property type="component" value="Chromosome"/>
</dbReference>
<accession>A0AA49FLC8</accession>
<sequence length="202" mass="22395">MSLVCECDVGEIVLSDVDVVEAMAHIPGFLDISTEDFQVLYHLAHHNAIDRLTGRIRAANLMRTDLTAITTGMTMEEAACKIVASRYKGLPVVDASGRVVGMLTETDFLRRLKSETFLELMLHLISDQGELSHRCHETCVLEAMSSPTITIGPQADFREILDAFKRHDGRSMPVVDEKGLMLGLLLRKDFLSALAWDIPPLS</sequence>
<reference evidence="4" key="1">
    <citation type="journal article" date="2023" name="Nat. Microbiol.">
        <title>Enrichment and characterization of a nitric oxide-reducing microbial community in a continuous bioreactor.</title>
        <authorList>
            <person name="Garrido-Amador P."/>
            <person name="Stortenbeker N."/>
            <person name="Wessels H.J.C.T."/>
            <person name="Speth D.R."/>
            <person name="Garcia-Heredia I."/>
            <person name="Kartal B."/>
        </authorList>
    </citation>
    <scope>NUCLEOTIDE SEQUENCE</scope>
    <source>
        <strain evidence="4">MAG1</strain>
    </source>
</reference>
<dbReference type="KEGG" id="npv:OHM77_00545"/>
<proteinExistence type="predicted"/>
<dbReference type="PROSITE" id="PS51371">
    <property type="entry name" value="CBS"/>
    <property type="match status" value="2"/>
</dbReference>
<name>A0AA49FLC8_9PROT</name>
<dbReference type="Pfam" id="PF00571">
    <property type="entry name" value="CBS"/>
    <property type="match status" value="2"/>
</dbReference>
<dbReference type="Gene3D" id="3.10.580.10">
    <property type="entry name" value="CBS-domain"/>
    <property type="match status" value="1"/>
</dbReference>
<dbReference type="PANTHER" id="PTHR43080:SF26">
    <property type="entry name" value="REGULATORY PROTEIN"/>
    <property type="match status" value="1"/>
</dbReference>
<dbReference type="InterPro" id="IPR000644">
    <property type="entry name" value="CBS_dom"/>
</dbReference>
<evidence type="ECO:0000256" key="2">
    <source>
        <dbReference type="PROSITE-ProRule" id="PRU00703"/>
    </source>
</evidence>
<organism evidence="4">
    <name type="scientific">Candidatus Nitricoxidivorans perseverans</name>
    <dbReference type="NCBI Taxonomy" id="2975601"/>
    <lineage>
        <taxon>Bacteria</taxon>
        <taxon>Pseudomonadati</taxon>
        <taxon>Pseudomonadota</taxon>
        <taxon>Betaproteobacteria</taxon>
        <taxon>Nitrosomonadales</taxon>
        <taxon>Sterolibacteriaceae</taxon>
        <taxon>Candidatus Nitricoxidivorans</taxon>
    </lineage>
</organism>
<dbReference type="AlphaFoldDB" id="A0AA49FLC8"/>
<protein>
    <submittedName>
        <fullName evidence="4">CBS domain-containing protein</fullName>
    </submittedName>
</protein>
<feature type="domain" description="CBS" evidence="3">
    <location>
        <begin position="62"/>
        <end position="120"/>
    </location>
</feature>
<dbReference type="SUPFAM" id="SSF54631">
    <property type="entry name" value="CBS-domain pair"/>
    <property type="match status" value="1"/>
</dbReference>
<feature type="domain" description="CBS" evidence="3">
    <location>
        <begin position="144"/>
        <end position="201"/>
    </location>
</feature>
<dbReference type="SMART" id="SM00116">
    <property type="entry name" value="CBS"/>
    <property type="match status" value="2"/>
</dbReference>
<keyword evidence="1 2" id="KW-0129">CBS domain</keyword>
<evidence type="ECO:0000313" key="4">
    <source>
        <dbReference type="EMBL" id="WIM05809.1"/>
    </source>
</evidence>
<evidence type="ECO:0000256" key="1">
    <source>
        <dbReference type="ARBA" id="ARBA00023122"/>
    </source>
</evidence>
<evidence type="ECO:0000259" key="3">
    <source>
        <dbReference type="PROSITE" id="PS51371"/>
    </source>
</evidence>
<dbReference type="EMBL" id="CP107246">
    <property type="protein sequence ID" value="WIM05809.1"/>
    <property type="molecule type" value="Genomic_DNA"/>
</dbReference>